<gene>
    <name evidence="2" type="ORF">CYCCA115_LOCUS4727</name>
</gene>
<comment type="caution">
    <text evidence="2">The sequence shown here is derived from an EMBL/GenBank/DDBJ whole genome shotgun (WGS) entry which is preliminary data.</text>
</comment>
<reference evidence="2" key="1">
    <citation type="submission" date="2023-08" db="EMBL/GenBank/DDBJ databases">
        <authorList>
            <person name="Audoor S."/>
            <person name="Bilcke G."/>
        </authorList>
    </citation>
    <scope>NUCLEOTIDE SEQUENCE</scope>
</reference>
<evidence type="ECO:0000313" key="3">
    <source>
        <dbReference type="Proteomes" id="UP001295423"/>
    </source>
</evidence>
<evidence type="ECO:0000259" key="1">
    <source>
        <dbReference type="PROSITE" id="PS51518"/>
    </source>
</evidence>
<accession>A0AAD2FG01</accession>
<dbReference type="PROSITE" id="PS51518">
    <property type="entry name" value="SGF29_C"/>
    <property type="match status" value="1"/>
</dbReference>
<dbReference type="PANTHER" id="PTHR21539:SF0">
    <property type="entry name" value="SAGA-ASSOCIATED FACTOR 29"/>
    <property type="match status" value="1"/>
</dbReference>
<protein>
    <recommendedName>
        <fullName evidence="1">SGF29 C-terminal domain-containing protein</fullName>
    </recommendedName>
</protein>
<proteinExistence type="predicted"/>
<dbReference type="GO" id="GO:0000124">
    <property type="term" value="C:SAGA complex"/>
    <property type="evidence" value="ECO:0007669"/>
    <property type="project" value="InterPro"/>
</dbReference>
<evidence type="ECO:0000313" key="2">
    <source>
        <dbReference type="EMBL" id="CAJ1935392.1"/>
    </source>
</evidence>
<dbReference type="SMART" id="SM01408">
    <property type="entry name" value="ING"/>
    <property type="match status" value="1"/>
</dbReference>
<dbReference type="InterPro" id="IPR037802">
    <property type="entry name" value="SGF29"/>
</dbReference>
<dbReference type="PANTHER" id="PTHR21539">
    <property type="entry name" value="SAGA-ASSOCIATED FACTOR 29"/>
    <property type="match status" value="1"/>
</dbReference>
<dbReference type="Gene3D" id="2.30.30.140">
    <property type="match status" value="2"/>
</dbReference>
<dbReference type="Proteomes" id="UP001295423">
    <property type="component" value="Unassembled WGS sequence"/>
</dbReference>
<dbReference type="AlphaFoldDB" id="A0AAD2FG01"/>
<sequence length="281" mass="31531">MRSDVTYLESFLDHISSFPAELRRNLDLMKDQDKTCTELFEEMTKLQKEYIERAEWKMEKLEIVDGNSIRVLGTDDDGPTVLPTTEELVDYIYEHDTLKRIETIEKDALQRTAEKVAVAEQSHALVDNVCKRLESDLIQIEKTLQANGGFQAPGMAKVNDLAAVQVTPGSPDWILAKVVTHDPTTGMYRLSDEDTESNKIFDLPQSQVVILGGLRNLSKGETVFAIYPDTTSFYQATIAQVPRKSTGGGSFVMVNFVDDSDENGITHDKAVLLKHIMLPPY</sequence>
<dbReference type="Pfam" id="PF07039">
    <property type="entry name" value="SGF29_Tudor"/>
    <property type="match status" value="1"/>
</dbReference>
<dbReference type="InterPro" id="IPR010750">
    <property type="entry name" value="SGF29_tudor-like_dom"/>
</dbReference>
<keyword evidence="3" id="KW-1185">Reference proteome</keyword>
<dbReference type="Pfam" id="PF12998">
    <property type="entry name" value="ING"/>
    <property type="match status" value="1"/>
</dbReference>
<dbReference type="InterPro" id="IPR024610">
    <property type="entry name" value="ING_N_histone-binding"/>
</dbReference>
<feature type="domain" description="SGF29 C-terminal" evidence="1">
    <location>
        <begin position="152"/>
        <end position="281"/>
    </location>
</feature>
<dbReference type="EMBL" id="CAKOGP040000469">
    <property type="protein sequence ID" value="CAJ1935392.1"/>
    <property type="molecule type" value="Genomic_DNA"/>
</dbReference>
<organism evidence="2 3">
    <name type="scientific">Cylindrotheca closterium</name>
    <dbReference type="NCBI Taxonomy" id="2856"/>
    <lineage>
        <taxon>Eukaryota</taxon>
        <taxon>Sar</taxon>
        <taxon>Stramenopiles</taxon>
        <taxon>Ochrophyta</taxon>
        <taxon>Bacillariophyta</taxon>
        <taxon>Bacillariophyceae</taxon>
        <taxon>Bacillariophycidae</taxon>
        <taxon>Bacillariales</taxon>
        <taxon>Bacillariaceae</taxon>
        <taxon>Cylindrotheca</taxon>
    </lineage>
</organism>
<name>A0AAD2FG01_9STRA</name>
<dbReference type="Gene3D" id="6.10.140.1740">
    <property type="match status" value="1"/>
</dbReference>